<evidence type="ECO:0000259" key="10">
    <source>
        <dbReference type="PROSITE" id="PS00631"/>
    </source>
</evidence>
<name>A0A451D003_9GAMM</name>
<evidence type="ECO:0000256" key="1">
    <source>
        <dbReference type="ARBA" id="ARBA00000135"/>
    </source>
</evidence>
<dbReference type="SUPFAM" id="SSF53187">
    <property type="entry name" value="Zn-dependent exopeptidases"/>
    <property type="match status" value="1"/>
</dbReference>
<sequence>MEFNVKISKVEKQRNTSAIVVAIFESQKLSSTAEELDKISHGYLTSLLSDGLIEGKIGQSLLLYHIPNIPSKRILLIGCGKKRETDIEKYRKIIHETIRKLNDIGSIEAVLFLLEPDMSEDKIYWSIRQAIEAIHEVLYDFDQFKIHKTKTTCALRKITFNISSEREQAIGTQAIQHGLAIAKGIKIAKDLGNMPPNICNASYLTSLTNHLAKTYKKYINTYTVDEQEMNVLGMNAYIAVGSGSKNQSIMSVIEYKGHPDTDTNPIVLIGKGVTFDSGGISLKPEKNMHHMKYDMCGAASVYAVMNILADLQIPLNVIGILASCENMPGSSAYRPGDILTTMSGQTVEVLNTDAEGRLILCEALTYVKRFNPEIVIDIATLTGACVIALGDHMSGLLSNDDLLANELLIASEQTNDHVWRLPITKEYQKQIDSNFADIANIGEGQAGAITAACFLARFTKKYHWAHLDVAGTAWDSKKNTGATGRPVSLLSQFLLNRSNLKE</sequence>
<dbReference type="CDD" id="cd00433">
    <property type="entry name" value="Peptidase_M17"/>
    <property type="match status" value="1"/>
</dbReference>
<reference evidence="11 12" key="1">
    <citation type="submission" date="2019-02" db="EMBL/GenBank/DDBJ databases">
        <authorList>
            <person name="Manzano-Marin A."/>
            <person name="Manzano-Marin A."/>
        </authorList>
    </citation>
    <scope>NUCLEOTIDE SEQUENCE [LARGE SCALE GENOMIC DNA]</scope>
    <source>
        <strain evidence="11 12">ErCicurtihirsuta</strain>
    </source>
</reference>
<keyword evidence="9" id="KW-0963">Cytoplasm</keyword>
<dbReference type="RefSeq" id="WP_157992224.1">
    <property type="nucleotide sequence ID" value="NZ_LR217698.1"/>
</dbReference>
<protein>
    <recommendedName>
        <fullName evidence="9">Probable cytosol aminopeptidase</fullName>
        <ecNumber evidence="9">3.4.11.1</ecNumber>
    </recommendedName>
    <alternativeName>
        <fullName evidence="9">Leucine aminopeptidase</fullName>
        <shortName evidence="9">LAP</shortName>
        <ecNumber evidence="9">3.4.11.10</ecNumber>
    </alternativeName>
    <alternativeName>
        <fullName evidence="9">Leucyl aminopeptidase</fullName>
    </alternativeName>
</protein>
<keyword evidence="6 9" id="KW-0479">Metal-binding</keyword>
<keyword evidence="5 9" id="KW-0645">Protease</keyword>
<feature type="binding site" evidence="9">
    <location>
        <position position="276"/>
    </location>
    <ligand>
        <name>Mn(2+)</name>
        <dbReference type="ChEBI" id="CHEBI:29035"/>
        <label>1</label>
    </ligand>
</feature>
<dbReference type="OrthoDB" id="9809354at2"/>
<dbReference type="Pfam" id="PF00883">
    <property type="entry name" value="Peptidase_M17"/>
    <property type="match status" value="1"/>
</dbReference>
<dbReference type="InterPro" id="IPR011356">
    <property type="entry name" value="Leucine_aapep/pepB"/>
</dbReference>
<feature type="binding site" evidence="9">
    <location>
        <position position="294"/>
    </location>
    <ligand>
        <name>Mn(2+)</name>
        <dbReference type="ChEBI" id="CHEBI:29035"/>
        <label>2</label>
    </ligand>
</feature>
<dbReference type="PROSITE" id="PS00631">
    <property type="entry name" value="CYTOSOL_AP"/>
    <property type="match status" value="1"/>
</dbReference>
<dbReference type="AlphaFoldDB" id="A0A451D003"/>
<dbReference type="GO" id="GO:0005737">
    <property type="term" value="C:cytoplasm"/>
    <property type="evidence" value="ECO:0007669"/>
    <property type="project" value="UniProtKB-SubCell"/>
</dbReference>
<dbReference type="Gene3D" id="3.40.630.10">
    <property type="entry name" value="Zn peptidases"/>
    <property type="match status" value="1"/>
</dbReference>
<feature type="active site" evidence="9">
    <location>
        <position position="283"/>
    </location>
</feature>
<feature type="binding site" evidence="9">
    <location>
        <position position="271"/>
    </location>
    <ligand>
        <name>Mn(2+)</name>
        <dbReference type="ChEBI" id="CHEBI:29035"/>
        <label>2</label>
    </ligand>
</feature>
<evidence type="ECO:0000256" key="8">
    <source>
        <dbReference type="ARBA" id="ARBA00023211"/>
    </source>
</evidence>
<keyword evidence="8 9" id="KW-0464">Manganese</keyword>
<feature type="binding site" evidence="9">
    <location>
        <position position="355"/>
    </location>
    <ligand>
        <name>Mn(2+)</name>
        <dbReference type="ChEBI" id="CHEBI:29035"/>
        <label>2</label>
    </ligand>
</feature>
<dbReference type="EC" id="3.4.11.10" evidence="9"/>
<dbReference type="Proteomes" id="UP000294364">
    <property type="component" value="Chromosome"/>
</dbReference>
<feature type="binding site" evidence="9">
    <location>
        <position position="276"/>
    </location>
    <ligand>
        <name>Mn(2+)</name>
        <dbReference type="ChEBI" id="CHEBI:29035"/>
        <label>2</label>
    </ligand>
</feature>
<proteinExistence type="inferred from homology"/>
<dbReference type="InterPro" id="IPR023042">
    <property type="entry name" value="Peptidase_M17_leu_NH2_pept"/>
</dbReference>
<feature type="binding site" evidence="9">
    <location>
        <position position="353"/>
    </location>
    <ligand>
        <name>Mn(2+)</name>
        <dbReference type="ChEBI" id="CHEBI:29035"/>
        <label>1</label>
    </ligand>
</feature>
<dbReference type="PANTHER" id="PTHR11963:SF23">
    <property type="entry name" value="CYTOSOL AMINOPEPTIDASE"/>
    <property type="match status" value="1"/>
</dbReference>
<gene>
    <name evidence="9 11" type="primary">pepA</name>
    <name evidence="11" type="ORF">ERCICURT3053_593</name>
</gene>
<evidence type="ECO:0000256" key="5">
    <source>
        <dbReference type="ARBA" id="ARBA00022670"/>
    </source>
</evidence>
<dbReference type="Pfam" id="PF02789">
    <property type="entry name" value="Peptidase_M17_N"/>
    <property type="match status" value="1"/>
</dbReference>
<dbReference type="GO" id="GO:0030145">
    <property type="term" value="F:manganese ion binding"/>
    <property type="evidence" value="ECO:0007669"/>
    <property type="project" value="UniProtKB-UniRule"/>
</dbReference>
<feature type="domain" description="Cytosol aminopeptidase" evidence="10">
    <location>
        <begin position="351"/>
        <end position="358"/>
    </location>
</feature>
<dbReference type="GO" id="GO:0006508">
    <property type="term" value="P:proteolysis"/>
    <property type="evidence" value="ECO:0007669"/>
    <property type="project" value="UniProtKB-KW"/>
</dbReference>
<evidence type="ECO:0000313" key="11">
    <source>
        <dbReference type="EMBL" id="VFP78941.1"/>
    </source>
</evidence>
<evidence type="ECO:0000256" key="6">
    <source>
        <dbReference type="ARBA" id="ARBA00022723"/>
    </source>
</evidence>
<keyword evidence="4 9" id="KW-0031">Aminopeptidase</keyword>
<dbReference type="EMBL" id="LR217698">
    <property type="protein sequence ID" value="VFP78941.1"/>
    <property type="molecule type" value="Genomic_DNA"/>
</dbReference>
<evidence type="ECO:0000256" key="4">
    <source>
        <dbReference type="ARBA" id="ARBA00022438"/>
    </source>
</evidence>
<evidence type="ECO:0000256" key="7">
    <source>
        <dbReference type="ARBA" id="ARBA00022801"/>
    </source>
</evidence>
<dbReference type="InterPro" id="IPR000819">
    <property type="entry name" value="Peptidase_M17_C"/>
</dbReference>
<evidence type="ECO:0000256" key="3">
    <source>
        <dbReference type="ARBA" id="ARBA00009528"/>
    </source>
</evidence>
<feature type="active site" evidence="9">
    <location>
        <position position="357"/>
    </location>
</feature>
<dbReference type="NCBIfam" id="NF002074">
    <property type="entry name" value="PRK00913.1-4"/>
    <property type="match status" value="1"/>
</dbReference>
<dbReference type="HAMAP" id="MF_00181">
    <property type="entry name" value="Cytosol_peptidase_M17"/>
    <property type="match status" value="1"/>
</dbReference>
<comment type="catalytic activity">
    <reaction evidence="2 9">
        <text>Release of an N-terminal amino acid, preferentially leucine, but not glutamic or aspartic acids.</text>
        <dbReference type="EC" id="3.4.11.10"/>
    </reaction>
</comment>
<dbReference type="InterPro" id="IPR008283">
    <property type="entry name" value="Peptidase_M17_N"/>
</dbReference>
<keyword evidence="7 9" id="KW-0378">Hydrolase</keyword>
<dbReference type="FunFam" id="3.40.630.10:FF:000004">
    <property type="entry name" value="Probable cytosol aminopeptidase"/>
    <property type="match status" value="1"/>
</dbReference>
<evidence type="ECO:0000313" key="12">
    <source>
        <dbReference type="Proteomes" id="UP000294364"/>
    </source>
</evidence>
<feature type="binding site" evidence="9">
    <location>
        <position position="355"/>
    </location>
    <ligand>
        <name>Mn(2+)</name>
        <dbReference type="ChEBI" id="CHEBI:29035"/>
        <label>1</label>
    </ligand>
</feature>
<dbReference type="PRINTS" id="PR00481">
    <property type="entry name" value="LAMNOPPTDASE"/>
</dbReference>
<dbReference type="Gene3D" id="3.40.220.10">
    <property type="entry name" value="Leucine Aminopeptidase, subunit E, domain 1"/>
    <property type="match status" value="1"/>
</dbReference>
<evidence type="ECO:0000256" key="9">
    <source>
        <dbReference type="HAMAP-Rule" id="MF_00181"/>
    </source>
</evidence>
<dbReference type="InterPro" id="IPR043472">
    <property type="entry name" value="Macro_dom-like"/>
</dbReference>
<accession>A0A451D003</accession>
<comment type="catalytic activity">
    <reaction evidence="1 9">
        <text>Release of an N-terminal amino acid, Xaa-|-Yaa-, in which Xaa is preferably Leu, but may be other amino acids including Pro although not Arg or Lys, and Yaa may be Pro. Amino acid amides and methyl esters are also readily hydrolyzed, but rates on arylamides are exceedingly low.</text>
        <dbReference type="EC" id="3.4.11.1"/>
    </reaction>
</comment>
<evidence type="ECO:0000256" key="2">
    <source>
        <dbReference type="ARBA" id="ARBA00000967"/>
    </source>
</evidence>
<comment type="cofactor">
    <cofactor evidence="9">
        <name>Mn(2+)</name>
        <dbReference type="ChEBI" id="CHEBI:29035"/>
    </cofactor>
    <text evidence="9">Binds 2 manganese ions per subunit.</text>
</comment>
<comment type="subcellular location">
    <subcellularLocation>
        <location evidence="9">Cytoplasm</location>
    </subcellularLocation>
</comment>
<dbReference type="EC" id="3.4.11.1" evidence="9"/>
<organism evidence="11 12">
    <name type="scientific">Candidatus Erwinia haradaeae</name>
    <dbReference type="NCBI Taxonomy" id="1922217"/>
    <lineage>
        <taxon>Bacteria</taxon>
        <taxon>Pseudomonadati</taxon>
        <taxon>Pseudomonadota</taxon>
        <taxon>Gammaproteobacteria</taxon>
        <taxon>Enterobacterales</taxon>
        <taxon>Erwiniaceae</taxon>
        <taxon>Erwinia</taxon>
    </lineage>
</organism>
<dbReference type="GO" id="GO:0070006">
    <property type="term" value="F:metalloaminopeptidase activity"/>
    <property type="evidence" value="ECO:0007669"/>
    <property type="project" value="InterPro"/>
</dbReference>
<dbReference type="SUPFAM" id="SSF52949">
    <property type="entry name" value="Macro domain-like"/>
    <property type="match status" value="1"/>
</dbReference>
<dbReference type="PANTHER" id="PTHR11963">
    <property type="entry name" value="LEUCINE AMINOPEPTIDASE-RELATED"/>
    <property type="match status" value="1"/>
</dbReference>
<comment type="similarity">
    <text evidence="3 9">Belongs to the peptidase M17 family.</text>
</comment>
<comment type="function">
    <text evidence="9">Presumably involved in the processing and regular turnover of intracellular proteins. Catalyzes the removal of unsubstituted N-terminal amino acids from various peptides.</text>
</comment>